<dbReference type="AlphaFoldDB" id="A0A1G2F8N4"/>
<feature type="transmembrane region" description="Helical" evidence="1">
    <location>
        <begin position="66"/>
        <end position="84"/>
    </location>
</feature>
<protein>
    <recommendedName>
        <fullName evidence="2">Sphingomyelin synthase-like domain-containing protein</fullName>
    </recommendedName>
</protein>
<keyword evidence="1" id="KW-1133">Transmembrane helix</keyword>
<dbReference type="EMBL" id="MHMV01000035">
    <property type="protein sequence ID" value="OGZ33911.1"/>
    <property type="molecule type" value="Genomic_DNA"/>
</dbReference>
<feature type="transmembrane region" description="Helical" evidence="1">
    <location>
        <begin position="160"/>
        <end position="178"/>
    </location>
</feature>
<dbReference type="InterPro" id="IPR025749">
    <property type="entry name" value="Sphingomyelin_synth-like_dom"/>
</dbReference>
<accession>A0A1G2F8N4</accession>
<feature type="transmembrane region" description="Helical" evidence="1">
    <location>
        <begin position="136"/>
        <end position="153"/>
    </location>
</feature>
<evidence type="ECO:0000313" key="3">
    <source>
        <dbReference type="EMBL" id="OGZ33911.1"/>
    </source>
</evidence>
<comment type="caution">
    <text evidence="3">The sequence shown here is derived from an EMBL/GenBank/DDBJ whole genome shotgun (WGS) entry which is preliminary data.</text>
</comment>
<evidence type="ECO:0000256" key="1">
    <source>
        <dbReference type="SAM" id="Phobius"/>
    </source>
</evidence>
<feature type="domain" description="Sphingomyelin synthase-like" evidence="2">
    <location>
        <begin position="134"/>
        <end position="198"/>
    </location>
</feature>
<reference evidence="3 4" key="1">
    <citation type="journal article" date="2016" name="Nat. Commun.">
        <title>Thousands of microbial genomes shed light on interconnected biogeochemical processes in an aquifer system.</title>
        <authorList>
            <person name="Anantharaman K."/>
            <person name="Brown C.T."/>
            <person name="Hug L.A."/>
            <person name="Sharon I."/>
            <person name="Castelle C.J."/>
            <person name="Probst A.J."/>
            <person name="Thomas B.C."/>
            <person name="Singh A."/>
            <person name="Wilkins M.J."/>
            <person name="Karaoz U."/>
            <person name="Brodie E.L."/>
            <person name="Williams K.H."/>
            <person name="Hubbard S.S."/>
            <person name="Banfield J.F."/>
        </authorList>
    </citation>
    <scope>NUCLEOTIDE SEQUENCE [LARGE SCALE GENOMIC DNA]</scope>
</reference>
<keyword evidence="1" id="KW-0812">Transmembrane</keyword>
<name>A0A1G2F8N4_9BACT</name>
<evidence type="ECO:0000259" key="2">
    <source>
        <dbReference type="Pfam" id="PF14360"/>
    </source>
</evidence>
<gene>
    <name evidence="3" type="ORF">A2174_03430</name>
</gene>
<keyword evidence="1" id="KW-0472">Membrane</keyword>
<proteinExistence type="predicted"/>
<sequence>MKRWLIKYRPYIKNKQFLISTGAAFLFFIAGVVITYFAIIYATESASGPVTDIILSNIPVFDVDGLFVWGPVIFWLIITLYAFLHPQKLPFMLKSIAIFLFIRSAFIILTHIGPFPTHLQINGSGILGVFTTGSDLFFSSHTGLPFLMALTFWDNKYLRFFCLISSLFFGAVVLMAHLHYSIDVFAAFFITFAIFHIAKKLFKKDSQIFTLGIE</sequence>
<dbReference type="Pfam" id="PF14360">
    <property type="entry name" value="PAP2_C"/>
    <property type="match status" value="1"/>
</dbReference>
<dbReference type="Proteomes" id="UP000177725">
    <property type="component" value="Unassembled WGS sequence"/>
</dbReference>
<evidence type="ECO:0000313" key="4">
    <source>
        <dbReference type="Proteomes" id="UP000177725"/>
    </source>
</evidence>
<organism evidence="3 4">
    <name type="scientific">Candidatus Portnoybacteria bacterium RBG_13_41_18</name>
    <dbReference type="NCBI Taxonomy" id="1801991"/>
    <lineage>
        <taxon>Bacteria</taxon>
        <taxon>Candidatus Portnoyibacteriota</taxon>
    </lineage>
</organism>
<feature type="transmembrane region" description="Helical" evidence="1">
    <location>
        <begin position="184"/>
        <end position="202"/>
    </location>
</feature>
<feature type="transmembrane region" description="Helical" evidence="1">
    <location>
        <begin position="21"/>
        <end position="42"/>
    </location>
</feature>
<feature type="transmembrane region" description="Helical" evidence="1">
    <location>
        <begin position="96"/>
        <end position="116"/>
    </location>
</feature>